<reference evidence="2" key="1">
    <citation type="submission" date="2025-08" db="UniProtKB">
        <authorList>
            <consortium name="RefSeq"/>
        </authorList>
    </citation>
    <scope>IDENTIFICATION</scope>
</reference>
<proteinExistence type="predicted"/>
<dbReference type="GeneID" id="113504273"/>
<dbReference type="AlphaFoldDB" id="A0A7E5WPN2"/>
<sequence length="376" mass="43163">MRILCSHVLPSGNQKLHMKAGPSNKKVSIHITTYKTELDELPAMEDRNHKRNNKRNQFVCAICLNSKLEDKMAECCRTVPKICPKCVKTCDDCTNTDKKVKEKVVGERRRIVSPKSPAKRVQTSETEVAQGLTLLNEVLTVFQNKKVDMNKEKVKSGLLKDAAVSTDDQNNPKDPSRLTISTFQYSIDATKKQENGKFTIVNCCQPDFVRKQNSLDLIKHKSSSIPQMKLEELKYSLKEKTRSKDAIEEVNRMFATVNRRSGKYIENSNRPMVRSGPRVLPVVKNNDFYQEKKNESGFASNKHRCKCCQTRMSSGDSVTECCQDTDRERCDKCVYMLCCQYENKRKRQTGLLICEHCRSLNEEHHCHRECYVDDGC</sequence>
<organism evidence="1 2">
    <name type="scientific">Trichoplusia ni</name>
    <name type="common">Cabbage looper</name>
    <dbReference type="NCBI Taxonomy" id="7111"/>
    <lineage>
        <taxon>Eukaryota</taxon>
        <taxon>Metazoa</taxon>
        <taxon>Ecdysozoa</taxon>
        <taxon>Arthropoda</taxon>
        <taxon>Hexapoda</taxon>
        <taxon>Insecta</taxon>
        <taxon>Pterygota</taxon>
        <taxon>Neoptera</taxon>
        <taxon>Endopterygota</taxon>
        <taxon>Lepidoptera</taxon>
        <taxon>Glossata</taxon>
        <taxon>Ditrysia</taxon>
        <taxon>Noctuoidea</taxon>
        <taxon>Noctuidae</taxon>
        <taxon>Plusiinae</taxon>
        <taxon>Trichoplusia</taxon>
    </lineage>
</organism>
<protein>
    <submittedName>
        <fullName evidence="2">Uncharacterized protein LOC113504273 isoform X1</fullName>
    </submittedName>
</protein>
<evidence type="ECO:0000313" key="2">
    <source>
        <dbReference type="RefSeq" id="XP_026742302.1"/>
    </source>
</evidence>
<dbReference type="OrthoDB" id="7410488at2759"/>
<gene>
    <name evidence="2" type="primary">LOC113504273</name>
</gene>
<accession>A0A7E5WPN2</accession>
<name>A0A7E5WPN2_TRINI</name>
<dbReference type="KEGG" id="tnl:113504273"/>
<dbReference type="Proteomes" id="UP000322000">
    <property type="component" value="Chromosome 21"/>
</dbReference>
<dbReference type="RefSeq" id="XP_026742302.1">
    <property type="nucleotide sequence ID" value="XM_026886501.1"/>
</dbReference>
<dbReference type="InParanoid" id="A0A7E5WPN2"/>
<evidence type="ECO:0000313" key="1">
    <source>
        <dbReference type="Proteomes" id="UP000322000"/>
    </source>
</evidence>
<keyword evidence="1" id="KW-1185">Reference proteome</keyword>